<comment type="caution">
    <text evidence="2">The sequence shown here is derived from an EMBL/GenBank/DDBJ whole genome shotgun (WGS) entry which is preliminary data.</text>
</comment>
<accession>A0AAD4UYK9</accession>
<gene>
    <name evidence="2" type="ORF">L3X38_043685</name>
</gene>
<evidence type="ECO:0000313" key="3">
    <source>
        <dbReference type="Proteomes" id="UP001054821"/>
    </source>
</evidence>
<dbReference type="InterPro" id="IPR013103">
    <property type="entry name" value="RVT_2"/>
</dbReference>
<sequence>MKGYGEDLTKGRIVQKLLISLTKEFDPVYYVIEQTRDIETIEVQEVIAALRGFAQRLDRHAESTTELDTIRTLIALVALKGWKPWQLDVKSAFLNGVLEEEVYVDQPDGFVVKGDEDKVYRLRKALYGLK</sequence>
<name>A0AAD4UYK9_PRUDU</name>
<evidence type="ECO:0000259" key="1">
    <source>
        <dbReference type="Pfam" id="PF07727"/>
    </source>
</evidence>
<evidence type="ECO:0000313" key="2">
    <source>
        <dbReference type="EMBL" id="KAI5314509.1"/>
    </source>
</evidence>
<organism evidence="2 3">
    <name type="scientific">Prunus dulcis</name>
    <name type="common">Almond</name>
    <name type="synonym">Amygdalus dulcis</name>
    <dbReference type="NCBI Taxonomy" id="3755"/>
    <lineage>
        <taxon>Eukaryota</taxon>
        <taxon>Viridiplantae</taxon>
        <taxon>Streptophyta</taxon>
        <taxon>Embryophyta</taxon>
        <taxon>Tracheophyta</taxon>
        <taxon>Spermatophyta</taxon>
        <taxon>Magnoliopsida</taxon>
        <taxon>eudicotyledons</taxon>
        <taxon>Gunneridae</taxon>
        <taxon>Pentapetalae</taxon>
        <taxon>rosids</taxon>
        <taxon>fabids</taxon>
        <taxon>Rosales</taxon>
        <taxon>Rosaceae</taxon>
        <taxon>Amygdaloideae</taxon>
        <taxon>Amygdaleae</taxon>
        <taxon>Prunus</taxon>
    </lineage>
</organism>
<keyword evidence="3" id="KW-1185">Reference proteome</keyword>
<feature type="domain" description="Reverse transcriptase Ty1/copia-type" evidence="1">
    <location>
        <begin position="50"/>
        <end position="130"/>
    </location>
</feature>
<dbReference type="Pfam" id="PF07727">
    <property type="entry name" value="RVT_2"/>
    <property type="match status" value="1"/>
</dbReference>
<proteinExistence type="predicted"/>
<dbReference type="EMBL" id="JAJFAZ020000008">
    <property type="protein sequence ID" value="KAI5314509.1"/>
    <property type="molecule type" value="Genomic_DNA"/>
</dbReference>
<dbReference type="AlphaFoldDB" id="A0AAD4UYK9"/>
<protein>
    <recommendedName>
        <fullName evidence="1">Reverse transcriptase Ty1/copia-type domain-containing protein</fullName>
    </recommendedName>
</protein>
<reference evidence="2 3" key="1">
    <citation type="journal article" date="2022" name="G3 (Bethesda)">
        <title>Whole-genome sequence and methylome profiling of the almond [Prunus dulcis (Mill.) D.A. Webb] cultivar 'Nonpareil'.</title>
        <authorList>
            <person name="D'Amico-Willman K.M."/>
            <person name="Ouma W.Z."/>
            <person name="Meulia T."/>
            <person name="Sideli G.M."/>
            <person name="Gradziel T.M."/>
            <person name="Fresnedo-Ramirez J."/>
        </authorList>
    </citation>
    <scope>NUCLEOTIDE SEQUENCE [LARGE SCALE GENOMIC DNA]</scope>
    <source>
        <strain evidence="2">Clone GOH B32 T37-40</strain>
    </source>
</reference>
<dbReference type="Proteomes" id="UP001054821">
    <property type="component" value="Chromosome 8"/>
</dbReference>